<evidence type="ECO:0000256" key="2">
    <source>
        <dbReference type="ARBA" id="ARBA00022801"/>
    </source>
</evidence>
<dbReference type="PANTHER" id="PTHR32494">
    <property type="entry name" value="ALLANTOATE DEIMINASE-RELATED"/>
    <property type="match status" value="1"/>
</dbReference>
<evidence type="ECO:0000256" key="1">
    <source>
        <dbReference type="ARBA" id="ARBA00006153"/>
    </source>
</evidence>
<dbReference type="SUPFAM" id="SSF55031">
    <property type="entry name" value="Bacterial exopeptidase dimerisation domain"/>
    <property type="match status" value="1"/>
</dbReference>
<dbReference type="AlphaFoldDB" id="A0A931AT86"/>
<dbReference type="NCBIfam" id="TIGR01879">
    <property type="entry name" value="hydantase"/>
    <property type="match status" value="1"/>
</dbReference>
<organism evidence="6 7">
    <name type="scientific">Halonatronomonas betaini</name>
    <dbReference type="NCBI Taxonomy" id="2778430"/>
    <lineage>
        <taxon>Bacteria</taxon>
        <taxon>Bacillati</taxon>
        <taxon>Bacillota</taxon>
        <taxon>Clostridia</taxon>
        <taxon>Halanaerobiales</taxon>
        <taxon>Halarsenatibacteraceae</taxon>
        <taxon>Halonatronomonas</taxon>
    </lineage>
</organism>
<comment type="similarity">
    <text evidence="1">Belongs to the peptidase M20 family.</text>
</comment>
<keyword evidence="3" id="KW-0479">Metal-binding</keyword>
<dbReference type="Gene3D" id="3.40.630.10">
    <property type="entry name" value="Zn peptidases"/>
    <property type="match status" value="1"/>
</dbReference>
<dbReference type="GO" id="GO:0046872">
    <property type="term" value="F:metal ion binding"/>
    <property type="evidence" value="ECO:0007669"/>
    <property type="project" value="UniProtKB-KW"/>
</dbReference>
<keyword evidence="3" id="KW-0862">Zinc</keyword>
<dbReference type="EMBL" id="JADPIE010000006">
    <property type="protein sequence ID" value="MBF8437481.1"/>
    <property type="molecule type" value="Genomic_DNA"/>
</dbReference>
<evidence type="ECO:0000313" key="6">
    <source>
        <dbReference type="EMBL" id="MBF8437481.1"/>
    </source>
</evidence>
<feature type="binding site" evidence="3">
    <location>
        <position position="100"/>
    </location>
    <ligand>
        <name>Zn(2+)</name>
        <dbReference type="ChEBI" id="CHEBI:29105"/>
        <label>2</label>
    </ligand>
</feature>
<dbReference type="PANTHER" id="PTHR32494:SF5">
    <property type="entry name" value="ALLANTOATE AMIDOHYDROLASE"/>
    <property type="match status" value="1"/>
</dbReference>
<keyword evidence="7" id="KW-1185">Reference proteome</keyword>
<dbReference type="Proteomes" id="UP000621436">
    <property type="component" value="Unassembled WGS sequence"/>
</dbReference>
<dbReference type="RefSeq" id="WP_270454468.1">
    <property type="nucleotide sequence ID" value="NZ_JADPIE010000006.1"/>
</dbReference>
<dbReference type="Pfam" id="PF07687">
    <property type="entry name" value="M20_dimer"/>
    <property type="match status" value="1"/>
</dbReference>
<evidence type="ECO:0000313" key="7">
    <source>
        <dbReference type="Proteomes" id="UP000621436"/>
    </source>
</evidence>
<feature type="domain" description="Peptidase M20 dimerisation" evidence="5">
    <location>
        <begin position="207"/>
        <end position="306"/>
    </location>
</feature>
<comment type="caution">
    <text evidence="6">The sequence shown here is derived from an EMBL/GenBank/DDBJ whole genome shotgun (WGS) entry which is preliminary data.</text>
</comment>
<feature type="binding site" evidence="4">
    <location>
        <position position="276"/>
    </location>
    <ligand>
        <name>allantoate</name>
        <dbReference type="ChEBI" id="CHEBI:17536"/>
    </ligand>
</feature>
<feature type="binding site" evidence="3">
    <location>
        <position position="89"/>
    </location>
    <ligand>
        <name>Zn(2+)</name>
        <dbReference type="ChEBI" id="CHEBI:29105"/>
        <label>1</label>
    </ligand>
</feature>
<dbReference type="InterPro" id="IPR011650">
    <property type="entry name" value="Peptidase_M20_dimer"/>
</dbReference>
<feature type="binding site" evidence="4">
    <location>
        <position position="213"/>
    </location>
    <ligand>
        <name>allantoate</name>
        <dbReference type="ChEBI" id="CHEBI:17536"/>
    </ligand>
</feature>
<evidence type="ECO:0000256" key="4">
    <source>
        <dbReference type="PIRSR" id="PIRSR001235-2"/>
    </source>
</evidence>
<evidence type="ECO:0000256" key="3">
    <source>
        <dbReference type="PIRSR" id="PIRSR001235-1"/>
    </source>
</evidence>
<name>A0A931AT86_9FIRM</name>
<keyword evidence="2 6" id="KW-0378">Hydrolase</keyword>
<feature type="binding site" evidence="4">
    <location>
        <position position="289"/>
    </location>
    <ligand>
        <name>allantoate</name>
        <dbReference type="ChEBI" id="CHEBI:17536"/>
    </ligand>
</feature>
<sequence length="407" mass="45066">MNINLDRLKNNIIRLGWFGFAGDENKEIPIGDKGITRLPYTRVYTEAEEFVREQMEEAGLETYTDPIGNLFGIFPGENQTDEMIVIGSHIDTVVKGGLFDGSLGVLAAVECLRVLKENGYQSNHKLVAAVFNGEAGVKYPPYLGSRAFIGDKFSYDELNQIRSARLGEAELEASAVDTSRIKNFLELHIEQGQVLEEMEKPIGVVNGIVGISRYRATTTGRADHSGTTPMELRDDALIKASRIILELEKTVKKLNQDGGRMVVTVGDIKVKSGAVNIIPDEVEFLIEIRDMEKANINKVFKSIEDLNIKGLKIKETYYEESTYLNKAVQQEIASAAKSLGYDYMDILSGSGHHAGPMAGVAPTGMIFVPSKDGISHSPDEWTDWEDIEKGANVLLETIKRLDKPKKH</sequence>
<feature type="binding site" evidence="3">
    <location>
        <position position="376"/>
    </location>
    <ligand>
        <name>Zn(2+)</name>
        <dbReference type="ChEBI" id="CHEBI:29105"/>
        <label>2</label>
    </ligand>
</feature>
<dbReference type="InterPro" id="IPR002933">
    <property type="entry name" value="Peptidase_M20"/>
</dbReference>
<protein>
    <submittedName>
        <fullName evidence="6">Zn-dependent hydrolase</fullName>
    </submittedName>
</protein>
<feature type="binding site" evidence="3">
    <location>
        <position position="188"/>
    </location>
    <ligand>
        <name>Zn(2+)</name>
        <dbReference type="ChEBI" id="CHEBI:29105"/>
        <label>1</label>
    </ligand>
</feature>
<dbReference type="Gene3D" id="3.30.70.360">
    <property type="match status" value="1"/>
</dbReference>
<dbReference type="PIRSF" id="PIRSF001235">
    <property type="entry name" value="Amidase_carbamoylase"/>
    <property type="match status" value="1"/>
</dbReference>
<reference evidence="6" key="1">
    <citation type="submission" date="2020-11" db="EMBL/GenBank/DDBJ databases">
        <title>Halonatronomonas betainensis gen. nov., sp. nov. a novel haloalkaliphilic representative of the family Halanaerobiacae capable of betaine degradation.</title>
        <authorList>
            <person name="Boltyanskaya Y."/>
            <person name="Kevbrin V."/>
            <person name="Detkova E."/>
            <person name="Grouzdev D.S."/>
            <person name="Koziaeva V."/>
            <person name="Zhilina T."/>
        </authorList>
    </citation>
    <scope>NUCLEOTIDE SEQUENCE</scope>
    <source>
        <strain evidence="6">Z-7014</strain>
    </source>
</reference>
<dbReference type="CDD" id="cd03884">
    <property type="entry name" value="M20_bAS"/>
    <property type="match status" value="1"/>
</dbReference>
<accession>A0A931AT86</accession>
<dbReference type="GO" id="GO:0016813">
    <property type="term" value="F:hydrolase activity, acting on carbon-nitrogen (but not peptide) bonds, in linear amidines"/>
    <property type="evidence" value="ECO:0007669"/>
    <property type="project" value="InterPro"/>
</dbReference>
<dbReference type="SUPFAM" id="SSF53187">
    <property type="entry name" value="Zn-dependent exopeptidases"/>
    <property type="match status" value="1"/>
</dbReference>
<comment type="cofactor">
    <cofactor evidence="3">
        <name>Zn(2+)</name>
        <dbReference type="ChEBI" id="CHEBI:29105"/>
    </cofactor>
    <text evidence="3">Binds 2 Zn(2+) ions per subunit.</text>
</comment>
<dbReference type="InterPro" id="IPR036264">
    <property type="entry name" value="Bact_exopeptidase_dim_dom"/>
</dbReference>
<dbReference type="InterPro" id="IPR010158">
    <property type="entry name" value="Amidase_Cbmase"/>
</dbReference>
<gene>
    <name evidence="6" type="ORF">I0Q91_10340</name>
</gene>
<dbReference type="Pfam" id="PF01546">
    <property type="entry name" value="Peptidase_M20"/>
    <property type="match status" value="1"/>
</dbReference>
<evidence type="ECO:0000259" key="5">
    <source>
        <dbReference type="Pfam" id="PF07687"/>
    </source>
</evidence>
<feature type="binding site" evidence="3">
    <location>
        <position position="100"/>
    </location>
    <ligand>
        <name>Zn(2+)</name>
        <dbReference type="ChEBI" id="CHEBI:29105"/>
        <label>1</label>
    </ligand>
</feature>
<proteinExistence type="inferred from homology"/>